<feature type="domain" description="Thioredoxin" evidence="2">
    <location>
        <begin position="24"/>
        <end position="165"/>
    </location>
</feature>
<dbReference type="KEGG" id="ten:LPB136_12260"/>
<dbReference type="Pfam" id="PF08534">
    <property type="entry name" value="Redoxin"/>
    <property type="match status" value="1"/>
</dbReference>
<sequence length="165" mass="19242">MKRLFLLFCFLWLSVTLVAQEENFKVGDSIPNFKLWLTDGTRLTQEDIKDKVVVFKFWFTSCLPCVIDIPPLNELVVEMENRNDILFVAPALDRKEPIFEFLNKHPFVFKIAYSAMDVSEVFNKKQVYPSYFVIDKNGKFAYVDSGSKQSHFMPLKKAILKALEE</sequence>
<dbReference type="CDD" id="cd02966">
    <property type="entry name" value="TlpA_like_family"/>
    <property type="match status" value="1"/>
</dbReference>
<evidence type="ECO:0000313" key="4">
    <source>
        <dbReference type="Proteomes" id="UP000181898"/>
    </source>
</evidence>
<protein>
    <recommendedName>
        <fullName evidence="2">Thioredoxin domain-containing protein</fullName>
    </recommendedName>
</protein>
<feature type="signal peptide" evidence="1">
    <location>
        <begin position="1"/>
        <end position="19"/>
    </location>
</feature>
<dbReference type="Gene3D" id="3.40.30.10">
    <property type="entry name" value="Glutaredoxin"/>
    <property type="match status" value="1"/>
</dbReference>
<gene>
    <name evidence="3" type="ORF">LPB136_12260</name>
</gene>
<reference evidence="3 4" key="1">
    <citation type="submission" date="2016-11" db="EMBL/GenBank/DDBJ databases">
        <title>Tenacibaculum sp. LPB0136, isolated from marine environment.</title>
        <authorList>
            <person name="Kim E."/>
            <person name="Yi H."/>
        </authorList>
    </citation>
    <scope>NUCLEOTIDE SEQUENCE [LARGE SCALE GENOMIC DNA]</scope>
    <source>
        <strain evidence="3 4">LPB0136</strain>
    </source>
</reference>
<dbReference type="AlphaFoldDB" id="A0A1L3JLQ9"/>
<keyword evidence="1" id="KW-0732">Signal</keyword>
<dbReference type="PANTHER" id="PTHR42852">
    <property type="entry name" value="THIOL:DISULFIDE INTERCHANGE PROTEIN DSBE"/>
    <property type="match status" value="1"/>
</dbReference>
<dbReference type="RefSeq" id="WP_072556618.1">
    <property type="nucleotide sequence ID" value="NZ_CP018155.1"/>
</dbReference>
<dbReference type="InterPro" id="IPR050553">
    <property type="entry name" value="Thioredoxin_ResA/DsbE_sf"/>
</dbReference>
<dbReference type="EMBL" id="CP018155">
    <property type="protein sequence ID" value="APG66096.1"/>
    <property type="molecule type" value="Genomic_DNA"/>
</dbReference>
<organism evidence="3 4">
    <name type="scientific">Tenacibaculum todarodis</name>
    <dbReference type="NCBI Taxonomy" id="1850252"/>
    <lineage>
        <taxon>Bacteria</taxon>
        <taxon>Pseudomonadati</taxon>
        <taxon>Bacteroidota</taxon>
        <taxon>Flavobacteriia</taxon>
        <taxon>Flavobacteriales</taxon>
        <taxon>Flavobacteriaceae</taxon>
        <taxon>Tenacibaculum</taxon>
    </lineage>
</organism>
<evidence type="ECO:0000256" key="1">
    <source>
        <dbReference type="SAM" id="SignalP"/>
    </source>
</evidence>
<name>A0A1L3JLQ9_9FLAO</name>
<proteinExistence type="predicted"/>
<dbReference type="PANTHER" id="PTHR42852:SF17">
    <property type="entry name" value="THIOREDOXIN-LIKE PROTEIN HI_1115"/>
    <property type="match status" value="1"/>
</dbReference>
<dbReference type="PROSITE" id="PS51352">
    <property type="entry name" value="THIOREDOXIN_2"/>
    <property type="match status" value="1"/>
</dbReference>
<dbReference type="InterPro" id="IPR036249">
    <property type="entry name" value="Thioredoxin-like_sf"/>
</dbReference>
<evidence type="ECO:0000313" key="3">
    <source>
        <dbReference type="EMBL" id="APG66096.1"/>
    </source>
</evidence>
<dbReference type="STRING" id="1850252.LPB136_12260"/>
<dbReference type="OrthoDB" id="9815205at2"/>
<dbReference type="InterPro" id="IPR013766">
    <property type="entry name" value="Thioredoxin_domain"/>
</dbReference>
<dbReference type="SUPFAM" id="SSF52833">
    <property type="entry name" value="Thioredoxin-like"/>
    <property type="match status" value="1"/>
</dbReference>
<feature type="chain" id="PRO_5012656624" description="Thioredoxin domain-containing protein" evidence="1">
    <location>
        <begin position="20"/>
        <end position="165"/>
    </location>
</feature>
<dbReference type="InterPro" id="IPR013740">
    <property type="entry name" value="Redoxin"/>
</dbReference>
<dbReference type="Proteomes" id="UP000181898">
    <property type="component" value="Chromosome"/>
</dbReference>
<dbReference type="GO" id="GO:0016491">
    <property type="term" value="F:oxidoreductase activity"/>
    <property type="evidence" value="ECO:0007669"/>
    <property type="project" value="InterPro"/>
</dbReference>
<evidence type="ECO:0000259" key="2">
    <source>
        <dbReference type="PROSITE" id="PS51352"/>
    </source>
</evidence>
<accession>A0A1L3JLQ9</accession>
<keyword evidence="4" id="KW-1185">Reference proteome</keyword>